<evidence type="ECO:0000256" key="1">
    <source>
        <dbReference type="SAM" id="SignalP"/>
    </source>
</evidence>
<dbReference type="SUPFAM" id="SSF81383">
    <property type="entry name" value="F-box domain"/>
    <property type="match status" value="1"/>
</dbReference>
<feature type="signal peptide" evidence="1">
    <location>
        <begin position="1"/>
        <end position="20"/>
    </location>
</feature>
<feature type="domain" description="F-box" evidence="2">
    <location>
        <begin position="4"/>
        <end position="42"/>
    </location>
</feature>
<comment type="caution">
    <text evidence="3">The sequence shown here is derived from an EMBL/GenBank/DDBJ whole genome shotgun (WGS) entry which is preliminary data.</text>
</comment>
<keyword evidence="4" id="KW-1185">Reference proteome</keyword>
<proteinExistence type="predicted"/>
<keyword evidence="1" id="KW-0732">Signal</keyword>
<dbReference type="AlphaFoldDB" id="A0A427YXJ5"/>
<organism evidence="3 4">
    <name type="scientific">Saitozyma podzolica</name>
    <dbReference type="NCBI Taxonomy" id="1890683"/>
    <lineage>
        <taxon>Eukaryota</taxon>
        <taxon>Fungi</taxon>
        <taxon>Dikarya</taxon>
        <taxon>Basidiomycota</taxon>
        <taxon>Agaricomycotina</taxon>
        <taxon>Tremellomycetes</taxon>
        <taxon>Tremellales</taxon>
        <taxon>Trimorphomycetaceae</taxon>
        <taxon>Saitozyma</taxon>
    </lineage>
</organism>
<name>A0A427YXJ5_9TREE</name>
<reference evidence="3 4" key="1">
    <citation type="submission" date="2018-11" db="EMBL/GenBank/DDBJ databases">
        <title>Genome sequence of Saitozyma podzolica DSM 27192.</title>
        <authorList>
            <person name="Aliyu H."/>
            <person name="Gorte O."/>
            <person name="Ochsenreither K."/>
        </authorList>
    </citation>
    <scope>NUCLEOTIDE SEQUENCE [LARGE SCALE GENOMIC DNA]</scope>
    <source>
        <strain evidence="3 4">DSM 27192</strain>
    </source>
</reference>
<accession>A0A427YXJ5</accession>
<gene>
    <name evidence="3" type="ORF">EHS25_000895</name>
</gene>
<dbReference type="InterPro" id="IPR001810">
    <property type="entry name" value="F-box_dom"/>
</dbReference>
<evidence type="ECO:0000313" key="4">
    <source>
        <dbReference type="Proteomes" id="UP000279259"/>
    </source>
</evidence>
<dbReference type="Proteomes" id="UP000279259">
    <property type="component" value="Unassembled WGS sequence"/>
</dbReference>
<dbReference type="InterPro" id="IPR036047">
    <property type="entry name" value="F-box-like_dom_sf"/>
</dbReference>
<protein>
    <recommendedName>
        <fullName evidence="2">F-box domain-containing protein</fullName>
    </recommendedName>
</protein>
<evidence type="ECO:0000259" key="2">
    <source>
        <dbReference type="Pfam" id="PF12937"/>
    </source>
</evidence>
<sequence>MDHPDVLLNVLSLLDRTTLAACLLVSREFYNLAGPLLYRHLRVSFWLGPSPLNGVLEPSTQTGTPTSPGAPTRRKHTLLQYTTSLNLGNHHLHCKPYFDTPIHLPNLRVLRIGSNPYLLTLCAVRGPRCPLFVQLNPTKLVLSTYHPLFPNLPIGAGVILPPSIETVVLLEKPGTGITPLPDLGYSFLEPARCANLRRIEIVFLSTGPDVGFTYISPCTVLGTVCGFANPENAFWENLASICAEFDGEIRVINAGGFDRAWLGIEEGDVANTVEEKVGEMALRMLEDRGTPLEEIEARQRRVKFEGMREWLERDWAGVVEPNEVQGWL</sequence>
<dbReference type="EMBL" id="RSCD01000001">
    <property type="protein sequence ID" value="RSH95803.1"/>
    <property type="molecule type" value="Genomic_DNA"/>
</dbReference>
<dbReference type="OrthoDB" id="2571288at2759"/>
<dbReference type="Pfam" id="PF12937">
    <property type="entry name" value="F-box-like"/>
    <property type="match status" value="1"/>
</dbReference>
<evidence type="ECO:0000313" key="3">
    <source>
        <dbReference type="EMBL" id="RSH95803.1"/>
    </source>
</evidence>
<feature type="chain" id="PRO_5018965888" description="F-box domain-containing protein" evidence="1">
    <location>
        <begin position="21"/>
        <end position="328"/>
    </location>
</feature>